<reference evidence="3" key="1">
    <citation type="submission" date="2018-02" db="EMBL/GenBank/DDBJ databases">
        <authorList>
            <person name="Cohen D.B."/>
            <person name="Kent A.D."/>
        </authorList>
    </citation>
    <scope>NUCLEOTIDE SEQUENCE</scope>
</reference>
<dbReference type="InterPro" id="IPR015943">
    <property type="entry name" value="WD40/YVTN_repeat-like_dom_sf"/>
</dbReference>
<evidence type="ECO:0000313" key="2">
    <source>
        <dbReference type="EMBL" id="SPC95707.1"/>
    </source>
</evidence>
<keyword evidence="1" id="KW-0853">WD repeat</keyword>
<dbReference type="InterPro" id="IPR001680">
    <property type="entry name" value="WD40_rpt"/>
</dbReference>
<dbReference type="EMBL" id="OIVN01001592">
    <property type="protein sequence ID" value="SPC95707.1"/>
    <property type="molecule type" value="Genomic_DNA"/>
</dbReference>
<gene>
    <name evidence="2" type="ORF">FSB_LOCUS23589</name>
    <name evidence="3" type="ORF">FSB_LOCUS29836</name>
</gene>
<dbReference type="InterPro" id="IPR036322">
    <property type="entry name" value="WD40_repeat_dom_sf"/>
</dbReference>
<dbReference type="InterPro" id="IPR044715">
    <property type="entry name" value="WDR86-like"/>
</dbReference>
<dbReference type="Gene3D" id="2.130.10.10">
    <property type="entry name" value="YVTN repeat-like/Quinoprotein amine dehydrogenase"/>
    <property type="match status" value="1"/>
</dbReference>
<protein>
    <submittedName>
        <fullName evidence="3">Uncharacterized protein</fullName>
    </submittedName>
</protein>
<dbReference type="PANTHER" id="PTHR44489">
    <property type="match status" value="1"/>
</dbReference>
<dbReference type="SUPFAM" id="SSF50978">
    <property type="entry name" value="WD40 repeat-like"/>
    <property type="match status" value="1"/>
</dbReference>
<feature type="repeat" description="WD" evidence="1">
    <location>
        <begin position="9"/>
        <end position="45"/>
    </location>
</feature>
<sequence>MLNRSVLVSAVNGIALRQGSNKLYLGSSDGTVRLWDCHTGAEYSLNGPVEQVNALTAVKDLLFAGVEDGVILPIERH</sequence>
<organism evidence="3">
    <name type="scientific">Fagus sylvatica</name>
    <name type="common">Beechnut</name>
    <dbReference type="NCBI Taxonomy" id="28930"/>
    <lineage>
        <taxon>Eukaryota</taxon>
        <taxon>Viridiplantae</taxon>
        <taxon>Streptophyta</taxon>
        <taxon>Embryophyta</taxon>
        <taxon>Tracheophyta</taxon>
        <taxon>Spermatophyta</taxon>
        <taxon>Magnoliopsida</taxon>
        <taxon>eudicotyledons</taxon>
        <taxon>Gunneridae</taxon>
        <taxon>Pentapetalae</taxon>
        <taxon>rosids</taxon>
        <taxon>fabids</taxon>
        <taxon>Fagales</taxon>
        <taxon>Fagaceae</taxon>
        <taxon>Fagus</taxon>
    </lineage>
</organism>
<dbReference type="PROSITE" id="PS50082">
    <property type="entry name" value="WD_REPEATS_2"/>
    <property type="match status" value="1"/>
</dbReference>
<evidence type="ECO:0000313" key="3">
    <source>
        <dbReference type="EMBL" id="SPD01954.1"/>
    </source>
</evidence>
<name>A0A2N9GRR4_FAGSY</name>
<proteinExistence type="predicted"/>
<accession>A0A2N9GRR4</accession>
<dbReference type="EMBL" id="OIVN01002246">
    <property type="protein sequence ID" value="SPD01954.1"/>
    <property type="molecule type" value="Genomic_DNA"/>
</dbReference>
<dbReference type="AlphaFoldDB" id="A0A2N9GRR4"/>
<dbReference type="PANTHER" id="PTHR44489:SF11">
    <property type="entry name" value="WD REPEAT DOMAIN 86"/>
    <property type="match status" value="1"/>
</dbReference>
<evidence type="ECO:0000256" key="1">
    <source>
        <dbReference type="PROSITE-ProRule" id="PRU00221"/>
    </source>
</evidence>